<evidence type="ECO:0000256" key="4">
    <source>
        <dbReference type="ARBA" id="ARBA00022448"/>
    </source>
</evidence>
<keyword evidence="7" id="KW-0472">Membrane</keyword>
<dbReference type="GO" id="GO:0046933">
    <property type="term" value="F:proton-transporting ATP synthase activity, rotational mechanism"/>
    <property type="evidence" value="ECO:0007669"/>
    <property type="project" value="InterPro"/>
</dbReference>
<protein>
    <submittedName>
        <fullName evidence="10">ATP synthase gamma chain</fullName>
    </submittedName>
</protein>
<comment type="caution">
    <text evidence="10">The sequence shown here is derived from an EMBL/GenBank/DDBJ whole genome shotgun (WGS) entry which is preliminary data.</text>
</comment>
<keyword evidence="9" id="KW-0066">ATP synthesis</keyword>
<proteinExistence type="inferred from homology"/>
<keyword evidence="8" id="KW-0139">CF(1)</keyword>
<evidence type="ECO:0000256" key="7">
    <source>
        <dbReference type="ARBA" id="ARBA00023136"/>
    </source>
</evidence>
<gene>
    <name evidence="10" type="ORF">UV59_C0003G0021</name>
</gene>
<evidence type="ECO:0000313" key="10">
    <source>
        <dbReference type="EMBL" id="KKS86026.1"/>
    </source>
</evidence>
<comment type="function">
    <text evidence="1">Produces ATP from ADP in the presence of a proton gradient across the membrane. The gamma chain is believed to be important in regulating ATPase activity and the flow of protons through the CF(0) complex.</text>
</comment>
<comment type="subcellular location">
    <subcellularLocation>
        <location evidence="2">Membrane</location>
        <topology evidence="2">Peripheral membrane protein</topology>
    </subcellularLocation>
</comment>
<sequence>MRTDKKTTEDISQLTALQTIAQIYAQIASVRMQQTRKQVLDGRVFIREINETFEDVRRSYAEEVRRLNKGKSGKSEQITFLSHNGKSVAVLLSTNAGLYGAIVPNTYQLFLDELRKHDYEVTIVGQQGLSFYLVDEPDQPYTYFDLPDWGDSSSQLSPIIQHIVQYEEIHVFYGEFHTVITQQPVETLISSHATNSKSSRNPVKYYFEPNMERILIFFETEIFSSLFEQTISESRLAKYASRIIAMDQASENTKNVIKKLKFEALVAQHRFFNRRQLNQLPAIWHLGRER</sequence>
<evidence type="ECO:0000256" key="9">
    <source>
        <dbReference type="ARBA" id="ARBA00023310"/>
    </source>
</evidence>
<dbReference type="SUPFAM" id="SSF52943">
    <property type="entry name" value="ATP synthase (F1-ATPase), gamma subunit"/>
    <property type="match status" value="1"/>
</dbReference>
<keyword evidence="5" id="KW-0375">Hydrogen ion transport</keyword>
<keyword evidence="4" id="KW-0813">Transport</keyword>
<evidence type="ECO:0000256" key="3">
    <source>
        <dbReference type="ARBA" id="ARBA00007681"/>
    </source>
</evidence>
<dbReference type="InterPro" id="IPR035968">
    <property type="entry name" value="ATP_synth_F1_ATPase_gsu"/>
</dbReference>
<dbReference type="PRINTS" id="PR00126">
    <property type="entry name" value="ATPASEGAMMA"/>
</dbReference>
<dbReference type="Pfam" id="PF00231">
    <property type="entry name" value="ATP-synt"/>
    <property type="match status" value="1"/>
</dbReference>
<evidence type="ECO:0000256" key="6">
    <source>
        <dbReference type="ARBA" id="ARBA00023065"/>
    </source>
</evidence>
<dbReference type="GO" id="GO:0045259">
    <property type="term" value="C:proton-transporting ATP synthase complex"/>
    <property type="evidence" value="ECO:0007669"/>
    <property type="project" value="UniProtKB-KW"/>
</dbReference>
<keyword evidence="6" id="KW-0406">Ion transport</keyword>
<reference evidence="10 11" key="1">
    <citation type="journal article" date="2015" name="Nature">
        <title>rRNA introns, odd ribosomes, and small enigmatic genomes across a large radiation of phyla.</title>
        <authorList>
            <person name="Brown C.T."/>
            <person name="Hug L.A."/>
            <person name="Thomas B.C."/>
            <person name="Sharon I."/>
            <person name="Castelle C.J."/>
            <person name="Singh A."/>
            <person name="Wilkins M.J."/>
            <person name="Williams K.H."/>
            <person name="Banfield J.F."/>
        </authorList>
    </citation>
    <scope>NUCLEOTIDE SEQUENCE [LARGE SCALE GENOMIC DNA]</scope>
</reference>
<dbReference type="AlphaFoldDB" id="A0A0G1ESI1"/>
<dbReference type="EMBL" id="LCFB01000003">
    <property type="protein sequence ID" value="KKS86026.1"/>
    <property type="molecule type" value="Genomic_DNA"/>
</dbReference>
<comment type="similarity">
    <text evidence="3">Belongs to the ATPase gamma chain family.</text>
</comment>
<dbReference type="InterPro" id="IPR000131">
    <property type="entry name" value="ATP_synth_F1_gsu"/>
</dbReference>
<organism evidence="10 11">
    <name type="scientific">Candidatus Gottesmanbacteria bacterium GW2011_GWA1_43_11</name>
    <dbReference type="NCBI Taxonomy" id="1618436"/>
    <lineage>
        <taxon>Bacteria</taxon>
        <taxon>Candidatus Gottesmaniibacteriota</taxon>
    </lineage>
</organism>
<evidence type="ECO:0000256" key="2">
    <source>
        <dbReference type="ARBA" id="ARBA00004170"/>
    </source>
</evidence>
<dbReference type="STRING" id="1618436.UV59_C0003G0021"/>
<evidence type="ECO:0000256" key="5">
    <source>
        <dbReference type="ARBA" id="ARBA00022781"/>
    </source>
</evidence>
<dbReference type="Proteomes" id="UP000034543">
    <property type="component" value="Unassembled WGS sequence"/>
</dbReference>
<dbReference type="Gene3D" id="3.40.1380.10">
    <property type="match status" value="1"/>
</dbReference>
<name>A0A0G1ESI1_9BACT</name>
<evidence type="ECO:0000313" key="11">
    <source>
        <dbReference type="Proteomes" id="UP000034543"/>
    </source>
</evidence>
<evidence type="ECO:0000256" key="8">
    <source>
        <dbReference type="ARBA" id="ARBA00023196"/>
    </source>
</evidence>
<evidence type="ECO:0000256" key="1">
    <source>
        <dbReference type="ARBA" id="ARBA00003456"/>
    </source>
</evidence>
<accession>A0A0G1ESI1</accession>